<accession>A0A0E9WEL4</accession>
<organism evidence="1">
    <name type="scientific">Anguilla anguilla</name>
    <name type="common">European freshwater eel</name>
    <name type="synonym">Muraena anguilla</name>
    <dbReference type="NCBI Taxonomy" id="7936"/>
    <lineage>
        <taxon>Eukaryota</taxon>
        <taxon>Metazoa</taxon>
        <taxon>Chordata</taxon>
        <taxon>Craniata</taxon>
        <taxon>Vertebrata</taxon>
        <taxon>Euteleostomi</taxon>
        <taxon>Actinopterygii</taxon>
        <taxon>Neopterygii</taxon>
        <taxon>Teleostei</taxon>
        <taxon>Anguilliformes</taxon>
        <taxon>Anguillidae</taxon>
        <taxon>Anguilla</taxon>
    </lineage>
</organism>
<evidence type="ECO:0000313" key="1">
    <source>
        <dbReference type="EMBL" id="JAH88020.1"/>
    </source>
</evidence>
<reference evidence="1" key="1">
    <citation type="submission" date="2014-11" db="EMBL/GenBank/DDBJ databases">
        <authorList>
            <person name="Amaro Gonzalez C."/>
        </authorList>
    </citation>
    <scope>NUCLEOTIDE SEQUENCE</scope>
</reference>
<name>A0A0E9WEL4_ANGAN</name>
<reference evidence="1" key="2">
    <citation type="journal article" date="2015" name="Fish Shellfish Immunol.">
        <title>Early steps in the European eel (Anguilla anguilla)-Vibrio vulnificus interaction in the gills: Role of the RtxA13 toxin.</title>
        <authorList>
            <person name="Callol A."/>
            <person name="Pajuelo D."/>
            <person name="Ebbesson L."/>
            <person name="Teles M."/>
            <person name="MacKenzie S."/>
            <person name="Amaro C."/>
        </authorList>
    </citation>
    <scope>NUCLEOTIDE SEQUENCE</scope>
</reference>
<protein>
    <submittedName>
        <fullName evidence="1">Uncharacterized protein</fullName>
    </submittedName>
</protein>
<sequence length="115" mass="13348">MEFYFHPPSFKHLKIFTLFILHTESMVQRRGRTVYSSRQQILKILNPRTSFYLISVVTWATLCQRKDSVMPLRGSDAVKRAFGTNKIRKRTPVNARTNQLVAITENGLVPPTVKR</sequence>
<dbReference type="AlphaFoldDB" id="A0A0E9WEL4"/>
<dbReference type="EMBL" id="GBXM01020557">
    <property type="protein sequence ID" value="JAH88020.1"/>
    <property type="molecule type" value="Transcribed_RNA"/>
</dbReference>
<proteinExistence type="predicted"/>